<evidence type="ECO:0000313" key="3">
    <source>
        <dbReference type="Proteomes" id="UP000232149"/>
    </source>
</evidence>
<sequence>MFRLEAIIQSHKRVDLLAAAIGFNEFRPGRHKTRDRRNGKTRESDVTASWIGFFMPSFSVHSAVMGFDVSALTYDRKPLDPIYRTAIATFEPRSIDPIDIYVLDSERKFDPLNAALAELPWNSTEWHLTLDGTSYTFLSQTMTLSGFLSFANPIEKSLLNLIKLMKESQTEILENGNRLDIGNPRM</sequence>
<accession>A0A2M9YLT4</accession>
<dbReference type="EMBL" id="NPDU01000003">
    <property type="protein sequence ID" value="PJZ63684.1"/>
    <property type="molecule type" value="Genomic_DNA"/>
</dbReference>
<keyword evidence="3" id="KW-1185">Reference proteome</keyword>
<dbReference type="Proteomes" id="UP000232188">
    <property type="component" value="Unassembled WGS sequence"/>
</dbReference>
<evidence type="ECO:0000313" key="4">
    <source>
        <dbReference type="Proteomes" id="UP000232188"/>
    </source>
</evidence>
<gene>
    <name evidence="2" type="ORF">CH376_02245</name>
    <name evidence="1" type="ORF">CH380_15230</name>
</gene>
<proteinExistence type="predicted"/>
<dbReference type="EMBL" id="NPDV01000013">
    <property type="protein sequence ID" value="PJZ52513.1"/>
    <property type="molecule type" value="Genomic_DNA"/>
</dbReference>
<comment type="caution">
    <text evidence="1">The sequence shown here is derived from an EMBL/GenBank/DDBJ whole genome shotgun (WGS) entry which is preliminary data.</text>
</comment>
<dbReference type="Proteomes" id="UP000232149">
    <property type="component" value="Unassembled WGS sequence"/>
</dbReference>
<dbReference type="AlphaFoldDB" id="A0A2M9YLT4"/>
<evidence type="ECO:0000313" key="2">
    <source>
        <dbReference type="EMBL" id="PJZ63684.1"/>
    </source>
</evidence>
<reference evidence="3 4" key="1">
    <citation type="submission" date="2017-07" db="EMBL/GenBank/DDBJ databases">
        <title>Leptospira spp. isolated from tropical soils.</title>
        <authorList>
            <person name="Thibeaux R."/>
            <person name="Iraola G."/>
            <person name="Ferres I."/>
            <person name="Bierque E."/>
            <person name="Girault D."/>
            <person name="Soupe-Gilbert M.-E."/>
            <person name="Picardeau M."/>
            <person name="Goarant C."/>
        </authorList>
    </citation>
    <scope>NUCLEOTIDE SEQUENCE [LARGE SCALE GENOMIC DNA]</scope>
    <source>
        <strain evidence="1 4">FH2-B-C1</strain>
        <strain evidence="2 3">FH2-B-D1</strain>
    </source>
</reference>
<organism evidence="1 4">
    <name type="scientific">Leptospira adleri</name>
    <dbReference type="NCBI Taxonomy" id="2023186"/>
    <lineage>
        <taxon>Bacteria</taxon>
        <taxon>Pseudomonadati</taxon>
        <taxon>Spirochaetota</taxon>
        <taxon>Spirochaetia</taxon>
        <taxon>Leptospirales</taxon>
        <taxon>Leptospiraceae</taxon>
        <taxon>Leptospira</taxon>
    </lineage>
</organism>
<name>A0A2M9YLT4_9LEPT</name>
<evidence type="ECO:0000313" key="1">
    <source>
        <dbReference type="EMBL" id="PJZ52513.1"/>
    </source>
</evidence>
<protein>
    <submittedName>
        <fullName evidence="1">Uncharacterized protein</fullName>
    </submittedName>
</protein>